<feature type="repeat" description="PPR" evidence="2">
    <location>
        <begin position="458"/>
        <end position="492"/>
    </location>
</feature>
<dbReference type="Pfam" id="PF20431">
    <property type="entry name" value="E_motif"/>
    <property type="match status" value="1"/>
</dbReference>
<feature type="repeat" description="PPR" evidence="2">
    <location>
        <begin position="220"/>
        <end position="254"/>
    </location>
</feature>
<dbReference type="GO" id="GO:0009451">
    <property type="term" value="P:RNA modification"/>
    <property type="evidence" value="ECO:0007669"/>
    <property type="project" value="InterPro"/>
</dbReference>
<accession>A0A2P2MRJ5</accession>
<dbReference type="PANTHER" id="PTHR47926">
    <property type="entry name" value="PENTATRICOPEPTIDE REPEAT-CONTAINING PROTEIN"/>
    <property type="match status" value="1"/>
</dbReference>
<dbReference type="Pfam" id="PF13812">
    <property type="entry name" value="PPR_3"/>
    <property type="match status" value="1"/>
</dbReference>
<dbReference type="EMBL" id="GGEC01052369">
    <property type="protein sequence ID" value="MBX32853.1"/>
    <property type="molecule type" value="Transcribed_RNA"/>
</dbReference>
<organism evidence="3">
    <name type="scientific">Rhizophora mucronata</name>
    <name type="common">Asiatic mangrove</name>
    <dbReference type="NCBI Taxonomy" id="61149"/>
    <lineage>
        <taxon>Eukaryota</taxon>
        <taxon>Viridiplantae</taxon>
        <taxon>Streptophyta</taxon>
        <taxon>Embryophyta</taxon>
        <taxon>Tracheophyta</taxon>
        <taxon>Spermatophyta</taxon>
        <taxon>Magnoliopsida</taxon>
        <taxon>eudicotyledons</taxon>
        <taxon>Gunneridae</taxon>
        <taxon>Pentapetalae</taxon>
        <taxon>rosids</taxon>
        <taxon>fabids</taxon>
        <taxon>Malpighiales</taxon>
        <taxon>Rhizophoraceae</taxon>
        <taxon>Rhizophora</taxon>
    </lineage>
</organism>
<protein>
    <submittedName>
        <fullName evidence="3">F-box-like/WD repeat-containing protein TBL1XR1 isoform X1</fullName>
    </submittedName>
</protein>
<name>A0A2P2MRJ5_RHIMU</name>
<dbReference type="GO" id="GO:0003723">
    <property type="term" value="F:RNA binding"/>
    <property type="evidence" value="ECO:0007669"/>
    <property type="project" value="InterPro"/>
</dbReference>
<dbReference type="InterPro" id="IPR011990">
    <property type="entry name" value="TPR-like_helical_dom_sf"/>
</dbReference>
<dbReference type="EMBL" id="GGEC01052354">
    <property type="protein sequence ID" value="MBX32838.1"/>
    <property type="molecule type" value="Transcribed_RNA"/>
</dbReference>
<dbReference type="Pfam" id="PF01535">
    <property type="entry name" value="PPR"/>
    <property type="match status" value="3"/>
</dbReference>
<dbReference type="FunFam" id="1.25.40.10:FF:000607">
    <property type="entry name" value="Pentatricopeptide repeat-containing protein, mitochondrial"/>
    <property type="match status" value="1"/>
</dbReference>
<dbReference type="Pfam" id="PF13041">
    <property type="entry name" value="PPR_2"/>
    <property type="match status" value="2"/>
</dbReference>
<dbReference type="EMBL" id="GGEC01052357">
    <property type="protein sequence ID" value="MBX32841.1"/>
    <property type="molecule type" value="Transcribed_RNA"/>
</dbReference>
<dbReference type="InterPro" id="IPR002885">
    <property type="entry name" value="PPR_rpt"/>
</dbReference>
<sequence>MSSVALFFTAPPLPNKDTNGSSTARHCPQEQNLAQLIDKSKSSGDLRQIHAFLHRHNLHDHPILNFKLQRSYSSLGYLHHSLALFNKTQNPSIYLYTSIIHAHAVLNLHYHAFFLYVQMLNQNIAPNAFTFSSILKSCPLRSAILIHAQAVKLGFDSQLYVRTCLIDVYARGGDVGSARKLFDTMPEKSLVSLTAMITCYAKYGMVQEARLLFNGLEERDVVCWNVMIDGYSQHGFPNESLGLFRQMLKSKLRPCAVTVVAVLSACGQIGALESGRWVHSYILNNGIEINVLVGTALIDMYCKCGSLEDARLVFEGINNKDVVAWNSMIVGHAMQGFSQDALQLFYDMCRIGYQPTDITFIGVLSACVHGGMVEEGRRHFCSMKDKYGIEPKVEHYGCMINLLCRSCHLEEAYELAKNMQIEQDPVIWGTLLGGCRVHGDISLGEEIADFLLSRNLANSGTFILLSNMYAAAGNWERAARVRSLMKDSGVEREHGCSSIEVNDEVHEFLAGDVRHPKTKEIFMILEICACHKGRGYTPETDAVFT</sequence>
<evidence type="ECO:0000313" key="3">
    <source>
        <dbReference type="EMBL" id="MBX32853.1"/>
    </source>
</evidence>
<evidence type="ECO:0000256" key="2">
    <source>
        <dbReference type="PROSITE-ProRule" id="PRU00708"/>
    </source>
</evidence>
<keyword evidence="1" id="KW-0677">Repeat</keyword>
<dbReference type="InterPro" id="IPR046848">
    <property type="entry name" value="E_motif"/>
</dbReference>
<dbReference type="EMBL" id="GGEC01052375">
    <property type="protein sequence ID" value="MBX32859.1"/>
    <property type="molecule type" value="Transcribed_RNA"/>
</dbReference>
<evidence type="ECO:0000256" key="1">
    <source>
        <dbReference type="ARBA" id="ARBA00022737"/>
    </source>
</evidence>
<dbReference type="AlphaFoldDB" id="A0A2P2MRJ5"/>
<dbReference type="InterPro" id="IPR046960">
    <property type="entry name" value="PPR_At4g14850-like_plant"/>
</dbReference>
<dbReference type="EMBL" id="GGEC01052362">
    <property type="protein sequence ID" value="MBX32846.1"/>
    <property type="molecule type" value="Transcribed_RNA"/>
</dbReference>
<dbReference type="PANTHER" id="PTHR47926:SF456">
    <property type="entry name" value="PENTATRICOPEPTIDE REPEAT-CONTAINING PROTEIN ELI1, CHLOROPLASTIC"/>
    <property type="match status" value="1"/>
</dbReference>
<dbReference type="FunFam" id="1.25.40.10:FF:000515">
    <property type="entry name" value="Pentatricopeptide repeat-containing protein chloroplastic"/>
    <property type="match status" value="1"/>
</dbReference>
<dbReference type="NCBIfam" id="TIGR00756">
    <property type="entry name" value="PPR"/>
    <property type="match status" value="4"/>
</dbReference>
<feature type="repeat" description="PPR" evidence="2">
    <location>
        <begin position="321"/>
        <end position="355"/>
    </location>
</feature>
<dbReference type="EMBL" id="GGEC01052364">
    <property type="protein sequence ID" value="MBX32848.1"/>
    <property type="molecule type" value="Transcribed_RNA"/>
</dbReference>
<dbReference type="Gene3D" id="1.25.40.10">
    <property type="entry name" value="Tetratricopeptide repeat domain"/>
    <property type="match status" value="4"/>
</dbReference>
<reference evidence="3" key="1">
    <citation type="submission" date="2018-02" db="EMBL/GenBank/DDBJ databases">
        <title>Rhizophora mucronata_Transcriptome.</title>
        <authorList>
            <person name="Meera S.P."/>
            <person name="Sreeshan A."/>
            <person name="Augustine A."/>
        </authorList>
    </citation>
    <scope>NUCLEOTIDE SEQUENCE</scope>
    <source>
        <tissue evidence="3">Leaf</tissue>
    </source>
</reference>
<proteinExistence type="predicted"/>
<dbReference type="FunFam" id="1.25.40.10:FF:000939">
    <property type="entry name" value="Pentatricopeptide repeat-containing protein ELI1, chloroplastic"/>
    <property type="match status" value="1"/>
</dbReference>
<dbReference type="PROSITE" id="PS51375">
    <property type="entry name" value="PPR"/>
    <property type="match status" value="3"/>
</dbReference>